<keyword evidence="3" id="KW-1185">Reference proteome</keyword>
<protein>
    <submittedName>
        <fullName evidence="2">Uncharacterized protein</fullName>
    </submittedName>
</protein>
<feature type="region of interest" description="Disordered" evidence="1">
    <location>
        <begin position="110"/>
        <end position="171"/>
    </location>
</feature>
<dbReference type="Proteomes" id="UP001066276">
    <property type="component" value="Chromosome 8"/>
</dbReference>
<dbReference type="AlphaFoldDB" id="A0AAV7NEB1"/>
<feature type="compositionally biased region" description="Polar residues" evidence="1">
    <location>
        <begin position="162"/>
        <end position="171"/>
    </location>
</feature>
<dbReference type="EMBL" id="JANPWB010000012">
    <property type="protein sequence ID" value="KAJ1112683.1"/>
    <property type="molecule type" value="Genomic_DNA"/>
</dbReference>
<organism evidence="2 3">
    <name type="scientific">Pleurodeles waltl</name>
    <name type="common">Iberian ribbed newt</name>
    <dbReference type="NCBI Taxonomy" id="8319"/>
    <lineage>
        <taxon>Eukaryota</taxon>
        <taxon>Metazoa</taxon>
        <taxon>Chordata</taxon>
        <taxon>Craniata</taxon>
        <taxon>Vertebrata</taxon>
        <taxon>Euteleostomi</taxon>
        <taxon>Amphibia</taxon>
        <taxon>Batrachia</taxon>
        <taxon>Caudata</taxon>
        <taxon>Salamandroidea</taxon>
        <taxon>Salamandridae</taxon>
        <taxon>Pleurodelinae</taxon>
        <taxon>Pleurodeles</taxon>
    </lineage>
</organism>
<evidence type="ECO:0000256" key="1">
    <source>
        <dbReference type="SAM" id="MobiDB-lite"/>
    </source>
</evidence>
<accession>A0AAV7NEB1</accession>
<feature type="compositionally biased region" description="Polar residues" evidence="1">
    <location>
        <begin position="133"/>
        <end position="144"/>
    </location>
</feature>
<reference evidence="2" key="1">
    <citation type="journal article" date="2022" name="bioRxiv">
        <title>Sequencing and chromosome-scale assembly of the giantPleurodeles waltlgenome.</title>
        <authorList>
            <person name="Brown T."/>
            <person name="Elewa A."/>
            <person name="Iarovenko S."/>
            <person name="Subramanian E."/>
            <person name="Araus A.J."/>
            <person name="Petzold A."/>
            <person name="Susuki M."/>
            <person name="Suzuki K.-i.T."/>
            <person name="Hayashi T."/>
            <person name="Toyoda A."/>
            <person name="Oliveira C."/>
            <person name="Osipova E."/>
            <person name="Leigh N.D."/>
            <person name="Simon A."/>
            <person name="Yun M.H."/>
        </authorList>
    </citation>
    <scope>NUCLEOTIDE SEQUENCE</scope>
    <source>
        <strain evidence="2">20211129_DDA</strain>
        <tissue evidence="2">Liver</tissue>
    </source>
</reference>
<gene>
    <name evidence="2" type="ORF">NDU88_000944</name>
</gene>
<evidence type="ECO:0000313" key="3">
    <source>
        <dbReference type="Proteomes" id="UP001066276"/>
    </source>
</evidence>
<name>A0AAV7NEB1_PLEWA</name>
<comment type="caution">
    <text evidence="2">The sequence shown here is derived from an EMBL/GenBank/DDBJ whole genome shotgun (WGS) entry which is preliminary data.</text>
</comment>
<evidence type="ECO:0000313" key="2">
    <source>
        <dbReference type="EMBL" id="KAJ1112683.1"/>
    </source>
</evidence>
<sequence>MLGAMHQQAVGDLQPVEGGAHLVNFGLPHLTVVHHVGLQQLPQAQAQLEGAVKGAGAAARGTGQHGLELVLGELGHVLGAEPGLGQALARPVQQLRGLTHSLRVRAPAGKWQGPRLTLQQHPPLPACREPSSRMPQNPQFSCSATGRRRAARAADAAEPRVGSTSTAAWPA</sequence>
<proteinExistence type="predicted"/>